<feature type="compositionally biased region" description="Basic residues" evidence="1">
    <location>
        <begin position="352"/>
        <end position="365"/>
    </location>
</feature>
<feature type="region of interest" description="Disordered" evidence="1">
    <location>
        <begin position="185"/>
        <end position="241"/>
    </location>
</feature>
<evidence type="ECO:0000313" key="3">
    <source>
        <dbReference type="Proteomes" id="UP000799767"/>
    </source>
</evidence>
<dbReference type="RefSeq" id="XP_033587606.1">
    <property type="nucleotide sequence ID" value="XM_033737406.1"/>
</dbReference>
<feature type="compositionally biased region" description="Acidic residues" evidence="1">
    <location>
        <begin position="226"/>
        <end position="235"/>
    </location>
</feature>
<protein>
    <submittedName>
        <fullName evidence="2">Uncharacterized protein</fullName>
    </submittedName>
</protein>
<name>A0A6A6PMJ5_9PEZI</name>
<dbReference type="Proteomes" id="UP000799767">
    <property type="component" value="Unassembled WGS sequence"/>
</dbReference>
<evidence type="ECO:0000256" key="1">
    <source>
        <dbReference type="SAM" id="MobiDB-lite"/>
    </source>
</evidence>
<dbReference type="GeneID" id="54478408"/>
<organism evidence="2 3">
    <name type="scientific">Neohortaea acidophila</name>
    <dbReference type="NCBI Taxonomy" id="245834"/>
    <lineage>
        <taxon>Eukaryota</taxon>
        <taxon>Fungi</taxon>
        <taxon>Dikarya</taxon>
        <taxon>Ascomycota</taxon>
        <taxon>Pezizomycotina</taxon>
        <taxon>Dothideomycetes</taxon>
        <taxon>Dothideomycetidae</taxon>
        <taxon>Mycosphaerellales</taxon>
        <taxon>Teratosphaeriaceae</taxon>
        <taxon>Neohortaea</taxon>
    </lineage>
</organism>
<sequence>MSRQNLLPAAAGMPLTCTICPKKPNFSDVSHLLTHIGSKGHLVQYYKIEVKANTDAMSRRSLAEYREWYDEWNLQDMMSERLDQKERKKAGSANGNSRRTSVANSNASNRSTPLMSALPGRRTQALRENTLDPQLGPRIKIEPRSRSNTPGFYDAASMHRSYAPPMQGWPTTPYATGSLYPDGSAHDSIYDTSSGESDDEDYEVPARSTTRPKRRSTNKSIASSAVDDEGDDEPNDSTKLKGIIWPGMDLFDSATYKMRRKRNQKKATSVVEQLQATSEIIEATELVFDSEGVLKRERPITGEPEEHDGHSPLPGERTPEPEPAAGEKKAGRRPRPALTEKHVNSGRELRNKHNTRSKKPSRVSKRPAYFDDAEDDDDLTYGRQPARKKRSGLSIHRDNTGPDISFDRPASMNTLNSGFRNPFRNGSSQLYTNASFPQGGNHRSHRHQLSFSYPHGFRGIHNPLSMPPPPNFGSFGQLSGHSMFPTFHNPHSFPFANGQQPLAAFPPQFTVPSQPFVSVNDGTAFAAASAGGPGQQTHHQSWDNMFANLGQTTDNLDVQQTGHEVNFHMNGDFGQVNPLFMSSAHPVPEDDEATVSPPSEH</sequence>
<reference evidence="2" key="1">
    <citation type="journal article" date="2020" name="Stud. Mycol.">
        <title>101 Dothideomycetes genomes: a test case for predicting lifestyles and emergence of pathogens.</title>
        <authorList>
            <person name="Haridas S."/>
            <person name="Albert R."/>
            <person name="Binder M."/>
            <person name="Bloem J."/>
            <person name="Labutti K."/>
            <person name="Salamov A."/>
            <person name="Andreopoulos B."/>
            <person name="Baker S."/>
            <person name="Barry K."/>
            <person name="Bills G."/>
            <person name="Bluhm B."/>
            <person name="Cannon C."/>
            <person name="Castanera R."/>
            <person name="Culley D."/>
            <person name="Daum C."/>
            <person name="Ezra D."/>
            <person name="Gonzalez J."/>
            <person name="Henrissat B."/>
            <person name="Kuo A."/>
            <person name="Liang C."/>
            <person name="Lipzen A."/>
            <person name="Lutzoni F."/>
            <person name="Magnuson J."/>
            <person name="Mondo S."/>
            <person name="Nolan M."/>
            <person name="Ohm R."/>
            <person name="Pangilinan J."/>
            <person name="Park H.-J."/>
            <person name="Ramirez L."/>
            <person name="Alfaro M."/>
            <person name="Sun H."/>
            <person name="Tritt A."/>
            <person name="Yoshinaga Y."/>
            <person name="Zwiers L.-H."/>
            <person name="Turgeon B."/>
            <person name="Goodwin S."/>
            <person name="Spatafora J."/>
            <person name="Crous P."/>
            <person name="Grigoriev I."/>
        </authorList>
    </citation>
    <scope>NUCLEOTIDE SEQUENCE</scope>
    <source>
        <strain evidence="2">CBS 113389</strain>
    </source>
</reference>
<feature type="region of interest" description="Disordered" evidence="1">
    <location>
        <begin position="83"/>
        <end position="153"/>
    </location>
</feature>
<feature type="region of interest" description="Disordered" evidence="1">
    <location>
        <begin position="298"/>
        <end position="410"/>
    </location>
</feature>
<gene>
    <name evidence="2" type="ORF">BDY17DRAFT_325760</name>
</gene>
<dbReference type="AlphaFoldDB" id="A0A6A6PMJ5"/>
<feature type="compositionally biased region" description="Basic and acidic residues" evidence="1">
    <location>
        <begin position="338"/>
        <end position="351"/>
    </location>
</feature>
<keyword evidence="3" id="KW-1185">Reference proteome</keyword>
<dbReference type="OrthoDB" id="5428259at2759"/>
<evidence type="ECO:0000313" key="2">
    <source>
        <dbReference type="EMBL" id="KAF2481036.1"/>
    </source>
</evidence>
<feature type="region of interest" description="Disordered" evidence="1">
    <location>
        <begin position="579"/>
        <end position="601"/>
    </location>
</feature>
<proteinExistence type="predicted"/>
<dbReference type="EMBL" id="MU001638">
    <property type="protein sequence ID" value="KAF2481036.1"/>
    <property type="molecule type" value="Genomic_DNA"/>
</dbReference>
<accession>A0A6A6PMJ5</accession>
<feature type="compositionally biased region" description="Polar residues" evidence="1">
    <location>
        <begin position="93"/>
        <end position="114"/>
    </location>
</feature>
<feature type="compositionally biased region" description="Basic and acidic residues" evidence="1">
    <location>
        <begin position="317"/>
        <end position="329"/>
    </location>
</feature>